<evidence type="ECO:0000313" key="2">
    <source>
        <dbReference type="Proteomes" id="UP000306327"/>
    </source>
</evidence>
<organism evidence="1 2">
    <name type="scientific">Enterobacter cancerogenus</name>
    <dbReference type="NCBI Taxonomy" id="69218"/>
    <lineage>
        <taxon>Bacteria</taxon>
        <taxon>Pseudomonadati</taxon>
        <taxon>Pseudomonadota</taxon>
        <taxon>Gammaproteobacteria</taxon>
        <taxon>Enterobacterales</taxon>
        <taxon>Enterobacteriaceae</taxon>
        <taxon>Enterobacter</taxon>
        <taxon>Enterobacter cloacae complex</taxon>
    </lineage>
</organism>
<name>A0AB38P5H5_9ENTR</name>
<dbReference type="EMBL" id="QGAL01000003">
    <property type="protein sequence ID" value="TKK19329.1"/>
    <property type="molecule type" value="Genomic_DNA"/>
</dbReference>
<accession>A0AB38P5H5</accession>
<dbReference type="AlphaFoldDB" id="A0AB38P5H5"/>
<gene>
    <name evidence="1" type="ORF">EcCFBP13530_13520</name>
</gene>
<protein>
    <submittedName>
        <fullName evidence="1">Uncharacterized protein</fullName>
    </submittedName>
</protein>
<comment type="caution">
    <text evidence="1">The sequence shown here is derived from an EMBL/GenBank/DDBJ whole genome shotgun (WGS) entry which is preliminary data.</text>
</comment>
<reference evidence="1 2" key="1">
    <citation type="journal article" date="2019" name="Sci. Rep.">
        <title>Differences in resource use lead to coexistence of seed-transmitted microbial populations.</title>
        <authorList>
            <person name="Torres-Cortes G."/>
            <person name="Garcia B.J."/>
            <person name="Compant S."/>
            <person name="Rezki S."/>
            <person name="Jones P."/>
            <person name="Preveaux A."/>
            <person name="Briand M."/>
            <person name="Roulet A."/>
            <person name="Bouchez O."/>
            <person name="Jacobson D."/>
            <person name="Barret M."/>
        </authorList>
    </citation>
    <scope>NUCLEOTIDE SEQUENCE [LARGE SCALE GENOMIC DNA]</scope>
    <source>
        <strain evidence="1 2">CFBP13530</strain>
    </source>
</reference>
<sequence>MSSFICFPLKKCVLVPSPRPSPTGRGGLTFPLPVGEGRGEGIRHYQDSETGAAALAVSRLSSTCFTTNMPPIIR</sequence>
<dbReference type="Proteomes" id="UP000306327">
    <property type="component" value="Unassembled WGS sequence"/>
</dbReference>
<evidence type="ECO:0000313" key="1">
    <source>
        <dbReference type="EMBL" id="TKK19329.1"/>
    </source>
</evidence>
<proteinExistence type="predicted"/>